<feature type="compositionally biased region" description="Basic and acidic residues" evidence="1">
    <location>
        <begin position="173"/>
        <end position="183"/>
    </location>
</feature>
<dbReference type="InterPro" id="IPR050126">
    <property type="entry name" value="Ap4A_hydrolase"/>
</dbReference>
<evidence type="ECO:0000256" key="2">
    <source>
        <dbReference type="SAM" id="SignalP"/>
    </source>
</evidence>
<evidence type="ECO:0000313" key="5">
    <source>
        <dbReference type="Proteomes" id="UP000749646"/>
    </source>
</evidence>
<comment type="caution">
    <text evidence="4">The sequence shown here is derived from an EMBL/GenBank/DDBJ whole genome shotgun (WGS) entry which is preliminary data.</text>
</comment>
<evidence type="ECO:0000259" key="3">
    <source>
        <dbReference type="Pfam" id="PF00149"/>
    </source>
</evidence>
<gene>
    <name evidence="4" type="ORF">BGZ65_006176</name>
</gene>
<dbReference type="AlphaFoldDB" id="A0A9P6MBU1"/>
<name>A0A9P6MBU1_9FUNG</name>
<feature type="region of interest" description="Disordered" evidence="1">
    <location>
        <begin position="173"/>
        <end position="202"/>
    </location>
</feature>
<dbReference type="GO" id="GO:0006798">
    <property type="term" value="P:polyphosphate catabolic process"/>
    <property type="evidence" value="ECO:0007669"/>
    <property type="project" value="TreeGrafter"/>
</dbReference>
<dbReference type="InterPro" id="IPR004843">
    <property type="entry name" value="Calcineurin-like_PHP"/>
</dbReference>
<evidence type="ECO:0000313" key="4">
    <source>
        <dbReference type="EMBL" id="KAF9988388.1"/>
    </source>
</evidence>
<dbReference type="GO" id="GO:0005737">
    <property type="term" value="C:cytoplasm"/>
    <property type="evidence" value="ECO:0007669"/>
    <property type="project" value="TreeGrafter"/>
</dbReference>
<dbReference type="SUPFAM" id="SSF56300">
    <property type="entry name" value="Metallo-dependent phosphatases"/>
    <property type="match status" value="1"/>
</dbReference>
<protein>
    <recommendedName>
        <fullName evidence="3">Calcineurin-like phosphoesterase domain-containing protein</fullName>
    </recommendedName>
</protein>
<dbReference type="GO" id="GO:0016791">
    <property type="term" value="F:phosphatase activity"/>
    <property type="evidence" value="ECO:0007669"/>
    <property type="project" value="TreeGrafter"/>
</dbReference>
<dbReference type="EMBL" id="JAAAHW010003129">
    <property type="protein sequence ID" value="KAF9988388.1"/>
    <property type="molecule type" value="Genomic_DNA"/>
</dbReference>
<organism evidence="4 5">
    <name type="scientific">Modicella reniformis</name>
    <dbReference type="NCBI Taxonomy" id="1440133"/>
    <lineage>
        <taxon>Eukaryota</taxon>
        <taxon>Fungi</taxon>
        <taxon>Fungi incertae sedis</taxon>
        <taxon>Mucoromycota</taxon>
        <taxon>Mortierellomycotina</taxon>
        <taxon>Mortierellomycetes</taxon>
        <taxon>Mortierellales</taxon>
        <taxon>Mortierellaceae</taxon>
        <taxon>Modicella</taxon>
    </lineage>
</organism>
<dbReference type="PANTHER" id="PTHR42850:SF4">
    <property type="entry name" value="ZINC-DEPENDENT ENDOPOLYPHOSPHATASE"/>
    <property type="match status" value="1"/>
</dbReference>
<dbReference type="Pfam" id="PF00149">
    <property type="entry name" value="Metallophos"/>
    <property type="match status" value="1"/>
</dbReference>
<keyword evidence="5" id="KW-1185">Reference proteome</keyword>
<evidence type="ECO:0000256" key="1">
    <source>
        <dbReference type="SAM" id="MobiDB-lite"/>
    </source>
</evidence>
<sequence>MLLLQNANSLAAALLLSLCTLAAVTDAAPLPHQHQHQPIERRSVSADVEGDIEIFKFKQPDTPPSSLPSDPFAKYTYEKTLTPANFRADPNRRTIIVGDVHGSFAGLEGFLKQVKFNPAKDTIILAGDILAKGPQSLQVIDKARSLNAHCVRGNHDDKVIRWKGYLNSLGKQETKDLEVDSESRPQVMDDENSPEYNSEYPDVKPFAQKKSIPSDLVENSEHHKIAKSLSDEQYQYLLSCSLILTLPKEISAKKVPIHVIHAGIDPKMALANQQPWVLVNVRNILDDGTPSRKKKEGAGWSDVFNSKKPGFMVVYGHDAGRALSTKPKSIGLDTGCVYGRALSGYVVETDQILKASCPDLGVGGGGDE</sequence>
<dbReference type="Proteomes" id="UP000749646">
    <property type="component" value="Unassembled WGS sequence"/>
</dbReference>
<feature type="chain" id="PRO_5040269850" description="Calcineurin-like phosphoesterase domain-containing protein" evidence="2">
    <location>
        <begin position="28"/>
        <end position="368"/>
    </location>
</feature>
<reference evidence="4" key="1">
    <citation type="journal article" date="2020" name="Fungal Divers.">
        <title>Resolving the Mortierellaceae phylogeny through synthesis of multi-gene phylogenetics and phylogenomics.</title>
        <authorList>
            <person name="Vandepol N."/>
            <person name="Liber J."/>
            <person name="Desiro A."/>
            <person name="Na H."/>
            <person name="Kennedy M."/>
            <person name="Barry K."/>
            <person name="Grigoriev I.V."/>
            <person name="Miller A.N."/>
            <person name="O'Donnell K."/>
            <person name="Stajich J.E."/>
            <person name="Bonito G."/>
        </authorList>
    </citation>
    <scope>NUCLEOTIDE SEQUENCE</scope>
    <source>
        <strain evidence="4">MES-2147</strain>
    </source>
</reference>
<dbReference type="GO" id="GO:0000298">
    <property type="term" value="F:endopolyphosphatase activity"/>
    <property type="evidence" value="ECO:0007669"/>
    <property type="project" value="TreeGrafter"/>
</dbReference>
<accession>A0A9P6MBU1</accession>
<dbReference type="Gene3D" id="3.60.21.10">
    <property type="match status" value="1"/>
</dbReference>
<feature type="domain" description="Calcineurin-like phosphoesterase" evidence="3">
    <location>
        <begin position="93"/>
        <end position="171"/>
    </location>
</feature>
<dbReference type="OrthoDB" id="10267127at2759"/>
<dbReference type="PANTHER" id="PTHR42850">
    <property type="entry name" value="METALLOPHOSPHOESTERASE"/>
    <property type="match status" value="1"/>
</dbReference>
<feature type="signal peptide" evidence="2">
    <location>
        <begin position="1"/>
        <end position="27"/>
    </location>
</feature>
<dbReference type="InterPro" id="IPR029052">
    <property type="entry name" value="Metallo-depent_PP-like"/>
</dbReference>
<keyword evidence="2" id="KW-0732">Signal</keyword>
<proteinExistence type="predicted"/>